<keyword evidence="7" id="KW-0472">Membrane</keyword>
<proteinExistence type="predicted"/>
<dbReference type="PANTHER" id="PTHR42878">
    <property type="entry name" value="TWO-COMPONENT HISTIDINE KINASE"/>
    <property type="match status" value="1"/>
</dbReference>
<dbReference type="SMART" id="SM00388">
    <property type="entry name" value="HisKA"/>
    <property type="match status" value="1"/>
</dbReference>
<protein>
    <recommendedName>
        <fullName evidence="2">histidine kinase</fullName>
        <ecNumber evidence="2">2.7.13.3</ecNumber>
    </recommendedName>
</protein>
<dbReference type="InterPro" id="IPR036097">
    <property type="entry name" value="HisK_dim/P_sf"/>
</dbReference>
<feature type="transmembrane region" description="Helical" evidence="7">
    <location>
        <begin position="53"/>
        <end position="69"/>
    </location>
</feature>
<dbReference type="PANTHER" id="PTHR42878:SF15">
    <property type="entry name" value="BACTERIOPHYTOCHROME"/>
    <property type="match status" value="1"/>
</dbReference>
<dbReference type="InterPro" id="IPR003661">
    <property type="entry name" value="HisK_dim/P_dom"/>
</dbReference>
<keyword evidence="7" id="KW-0812">Transmembrane</keyword>
<evidence type="ECO:0000259" key="8">
    <source>
        <dbReference type="PROSITE" id="PS50109"/>
    </source>
</evidence>
<feature type="transmembrane region" description="Helical" evidence="7">
    <location>
        <begin position="101"/>
        <end position="120"/>
    </location>
</feature>
<dbReference type="InterPro" id="IPR005467">
    <property type="entry name" value="His_kinase_dom"/>
</dbReference>
<keyword evidence="7" id="KW-1133">Transmembrane helix</keyword>
<dbReference type="SUPFAM" id="SSF47384">
    <property type="entry name" value="Homodimeric domain of signal transducing histidine kinase"/>
    <property type="match status" value="1"/>
</dbReference>
<organism evidence="9">
    <name type="scientific">Tenacibaculum sp. Pbs-1</name>
    <dbReference type="NCBI Taxonomy" id="3238748"/>
    <lineage>
        <taxon>Bacteria</taxon>
        <taxon>Pseudomonadati</taxon>
        <taxon>Bacteroidota</taxon>
        <taxon>Flavobacteriia</taxon>
        <taxon>Flavobacteriales</taxon>
        <taxon>Flavobacteriaceae</taxon>
        <taxon>Tenacibaculum</taxon>
    </lineage>
</organism>
<dbReference type="EMBL" id="AP035888">
    <property type="protein sequence ID" value="BFP69265.1"/>
    <property type="molecule type" value="Genomic_DNA"/>
</dbReference>
<evidence type="ECO:0000256" key="3">
    <source>
        <dbReference type="ARBA" id="ARBA00022553"/>
    </source>
</evidence>
<feature type="transmembrane region" description="Helical" evidence="7">
    <location>
        <begin position="21"/>
        <end position="41"/>
    </location>
</feature>
<name>A0AB33KYM1_9FLAO</name>
<dbReference type="SUPFAM" id="SSF55874">
    <property type="entry name" value="ATPase domain of HSP90 chaperone/DNA topoisomerase II/histidine kinase"/>
    <property type="match status" value="1"/>
</dbReference>
<evidence type="ECO:0000256" key="6">
    <source>
        <dbReference type="SAM" id="Coils"/>
    </source>
</evidence>
<feature type="domain" description="Histidine kinase" evidence="8">
    <location>
        <begin position="217"/>
        <end position="428"/>
    </location>
</feature>
<dbReference type="InterPro" id="IPR036890">
    <property type="entry name" value="HATPase_C_sf"/>
</dbReference>
<dbReference type="AlphaFoldDB" id="A0AB33KYM1"/>
<dbReference type="GO" id="GO:0007234">
    <property type="term" value="P:osmosensory signaling via phosphorelay pathway"/>
    <property type="evidence" value="ECO:0007669"/>
    <property type="project" value="TreeGrafter"/>
</dbReference>
<keyword evidence="6" id="KW-0175">Coiled coil</keyword>
<dbReference type="Gene3D" id="3.30.565.10">
    <property type="entry name" value="Histidine kinase-like ATPase, C-terminal domain"/>
    <property type="match status" value="1"/>
</dbReference>
<reference evidence="9" key="1">
    <citation type="submission" date="2024-08" db="EMBL/GenBank/DDBJ databases">
        <title>Whole genome sequence of Tenacibaculum sp. strain pbs-1 associated with black-spot shell disease in Akoya pearl oysters.</title>
        <authorList>
            <person name="Sakatoku A."/>
            <person name="Suzuki T."/>
            <person name="Hatano K."/>
            <person name="Seki M."/>
            <person name="Tanaka D."/>
            <person name="Nakamura S."/>
            <person name="Suzuki N."/>
            <person name="Isshiki T."/>
        </authorList>
    </citation>
    <scope>NUCLEOTIDE SEQUENCE</scope>
    <source>
        <strain evidence="9">Pbs-1</strain>
    </source>
</reference>
<dbReference type="SMART" id="SM00387">
    <property type="entry name" value="HATPase_c"/>
    <property type="match status" value="1"/>
</dbReference>
<feature type="transmembrane region" description="Helical" evidence="7">
    <location>
        <begin position="148"/>
        <end position="169"/>
    </location>
</feature>
<dbReference type="InterPro" id="IPR004358">
    <property type="entry name" value="Sig_transdc_His_kin-like_C"/>
</dbReference>
<evidence type="ECO:0000256" key="5">
    <source>
        <dbReference type="ARBA" id="ARBA00022777"/>
    </source>
</evidence>
<evidence type="ECO:0000256" key="2">
    <source>
        <dbReference type="ARBA" id="ARBA00012438"/>
    </source>
</evidence>
<evidence type="ECO:0000256" key="4">
    <source>
        <dbReference type="ARBA" id="ARBA00022679"/>
    </source>
</evidence>
<feature type="coiled-coil region" evidence="6">
    <location>
        <begin position="187"/>
        <end position="214"/>
    </location>
</feature>
<evidence type="ECO:0000256" key="7">
    <source>
        <dbReference type="SAM" id="Phobius"/>
    </source>
</evidence>
<gene>
    <name evidence="9" type="ORF">Pbs1_26080</name>
</gene>
<keyword evidence="4" id="KW-0808">Transferase</keyword>
<keyword evidence="3" id="KW-0597">Phosphoprotein</keyword>
<dbReference type="InterPro" id="IPR050351">
    <property type="entry name" value="BphY/WalK/GraS-like"/>
</dbReference>
<dbReference type="Pfam" id="PF00512">
    <property type="entry name" value="HisKA"/>
    <property type="match status" value="1"/>
</dbReference>
<evidence type="ECO:0000256" key="1">
    <source>
        <dbReference type="ARBA" id="ARBA00000085"/>
    </source>
</evidence>
<sequence length="430" mass="50098">MFFDFFKNKGKLEPFEIKNSSAVLLLMAPGLYVYSVLIFYFNKKAIELPGLRETFAVVFFIAGIIPLVKKEWAKKYYGYVVFLVLFLFQHYLIYTTKVNDFSIDYLLGTFIVMFGAILILNNRGFIMVFSVFQLLHLTYWGFTSNINIVLESAILISTSTIFIFSTIILNGHVRYRKQLQEINLSLENRVKERTKDLEIRAKELSEKNEDLEEFAYVVSHDLKTPLGNLHALSEWMLESNVNYSGKNEHINMLRMMKDQVEQIDLLINGILDYSLKGNEMEVKQEIKVNNIVEQIIELNSVPNCIIEIKNKLPIIEYNETEIIQVFENLIENAIKHNDKEYICIEIGSKEEDKEYVFYVKDNGPGIEEKNHKKIFNLFQKLEETSSFQSIGLGLALVKKILKRRGGRIWLNNEEGQGTIFYFSVMKKQRA</sequence>
<evidence type="ECO:0000313" key="9">
    <source>
        <dbReference type="EMBL" id="BFP69265.1"/>
    </source>
</evidence>
<comment type="catalytic activity">
    <reaction evidence="1">
        <text>ATP + protein L-histidine = ADP + protein N-phospho-L-histidine.</text>
        <dbReference type="EC" id="2.7.13.3"/>
    </reaction>
</comment>
<dbReference type="GO" id="GO:0000155">
    <property type="term" value="F:phosphorelay sensor kinase activity"/>
    <property type="evidence" value="ECO:0007669"/>
    <property type="project" value="InterPro"/>
</dbReference>
<dbReference type="GO" id="GO:0000156">
    <property type="term" value="F:phosphorelay response regulator activity"/>
    <property type="evidence" value="ECO:0007669"/>
    <property type="project" value="TreeGrafter"/>
</dbReference>
<dbReference type="PROSITE" id="PS50109">
    <property type="entry name" value="HIS_KIN"/>
    <property type="match status" value="1"/>
</dbReference>
<dbReference type="GO" id="GO:0030295">
    <property type="term" value="F:protein kinase activator activity"/>
    <property type="evidence" value="ECO:0007669"/>
    <property type="project" value="TreeGrafter"/>
</dbReference>
<dbReference type="Pfam" id="PF02518">
    <property type="entry name" value="HATPase_c"/>
    <property type="match status" value="1"/>
</dbReference>
<accession>A0AB33KYM1</accession>
<keyword evidence="5" id="KW-0418">Kinase</keyword>
<dbReference type="InterPro" id="IPR003594">
    <property type="entry name" value="HATPase_dom"/>
</dbReference>
<dbReference type="CDD" id="cd00082">
    <property type="entry name" value="HisKA"/>
    <property type="match status" value="1"/>
</dbReference>
<dbReference type="EC" id="2.7.13.3" evidence="2"/>
<feature type="transmembrane region" description="Helical" evidence="7">
    <location>
        <begin position="76"/>
        <end position="95"/>
    </location>
</feature>
<dbReference type="PRINTS" id="PR00344">
    <property type="entry name" value="BCTRLSENSOR"/>
</dbReference>
<dbReference type="Gene3D" id="1.10.287.130">
    <property type="match status" value="1"/>
</dbReference>